<dbReference type="FunFam" id="3.40.720.10:FF:000004">
    <property type="entry name" value="Arylsulfatase E"/>
    <property type="match status" value="1"/>
</dbReference>
<dbReference type="GO" id="GO:0046872">
    <property type="term" value="F:metal ion binding"/>
    <property type="evidence" value="ECO:0007669"/>
    <property type="project" value="UniProtKB-KW"/>
</dbReference>
<evidence type="ECO:0000259" key="6">
    <source>
        <dbReference type="Pfam" id="PF00884"/>
    </source>
</evidence>
<gene>
    <name evidence="7" type="primary">atsA_1</name>
    <name evidence="7" type="ORF">Mal4_00250</name>
</gene>
<name>A0A517YZY3_9PLAN</name>
<dbReference type="KEGG" id="mri:Mal4_00250"/>
<dbReference type="InterPro" id="IPR024607">
    <property type="entry name" value="Sulfatase_CS"/>
</dbReference>
<evidence type="ECO:0000313" key="7">
    <source>
        <dbReference type="EMBL" id="QDU35743.1"/>
    </source>
</evidence>
<evidence type="ECO:0000256" key="4">
    <source>
        <dbReference type="ARBA" id="ARBA00022837"/>
    </source>
</evidence>
<dbReference type="Pfam" id="PF00884">
    <property type="entry name" value="Sulfatase"/>
    <property type="match status" value="1"/>
</dbReference>
<feature type="region of interest" description="Disordered" evidence="5">
    <location>
        <begin position="439"/>
        <end position="467"/>
    </location>
</feature>
<dbReference type="Proteomes" id="UP000320496">
    <property type="component" value="Chromosome"/>
</dbReference>
<proteinExistence type="inferred from homology"/>
<dbReference type="PROSITE" id="PS00523">
    <property type="entry name" value="SULFATASE_1"/>
    <property type="match status" value="1"/>
</dbReference>
<reference evidence="7 8" key="1">
    <citation type="submission" date="2019-02" db="EMBL/GenBank/DDBJ databases">
        <title>Deep-cultivation of Planctomycetes and their phenomic and genomic characterization uncovers novel biology.</title>
        <authorList>
            <person name="Wiegand S."/>
            <person name="Jogler M."/>
            <person name="Boedeker C."/>
            <person name="Pinto D."/>
            <person name="Vollmers J."/>
            <person name="Rivas-Marin E."/>
            <person name="Kohn T."/>
            <person name="Peeters S.H."/>
            <person name="Heuer A."/>
            <person name="Rast P."/>
            <person name="Oberbeckmann S."/>
            <person name="Bunk B."/>
            <person name="Jeske O."/>
            <person name="Meyerdierks A."/>
            <person name="Storesund J.E."/>
            <person name="Kallscheuer N."/>
            <person name="Luecker S."/>
            <person name="Lage O.M."/>
            <person name="Pohl T."/>
            <person name="Merkel B.J."/>
            <person name="Hornburger P."/>
            <person name="Mueller R.-W."/>
            <person name="Bruemmer F."/>
            <person name="Labrenz M."/>
            <person name="Spormann A.M."/>
            <person name="Op den Camp H."/>
            <person name="Overmann J."/>
            <person name="Amann R."/>
            <person name="Jetten M.S.M."/>
            <person name="Mascher T."/>
            <person name="Medema M.H."/>
            <person name="Devos D.P."/>
            <person name="Kaster A.-K."/>
            <person name="Ovreas L."/>
            <person name="Rohde M."/>
            <person name="Galperin M.Y."/>
            <person name="Jogler C."/>
        </authorList>
    </citation>
    <scope>NUCLEOTIDE SEQUENCE [LARGE SCALE GENOMIC DNA]</scope>
    <source>
        <strain evidence="7 8">Mal4</strain>
    </source>
</reference>
<dbReference type="InterPro" id="IPR017850">
    <property type="entry name" value="Alkaline_phosphatase_core_sf"/>
</dbReference>
<dbReference type="Gene3D" id="3.40.720.10">
    <property type="entry name" value="Alkaline Phosphatase, subunit A"/>
    <property type="match status" value="1"/>
</dbReference>
<evidence type="ECO:0000256" key="1">
    <source>
        <dbReference type="ARBA" id="ARBA00008779"/>
    </source>
</evidence>
<protein>
    <submittedName>
        <fullName evidence="7">Arylsulfatase</fullName>
        <ecNumber evidence="7">3.1.6.1</ecNumber>
    </submittedName>
</protein>
<dbReference type="CDD" id="cd16026">
    <property type="entry name" value="GALNS_like"/>
    <property type="match status" value="1"/>
</dbReference>
<dbReference type="SUPFAM" id="SSF53649">
    <property type="entry name" value="Alkaline phosphatase-like"/>
    <property type="match status" value="1"/>
</dbReference>
<feature type="domain" description="Sulfatase N-terminal" evidence="6">
    <location>
        <begin position="30"/>
        <end position="342"/>
    </location>
</feature>
<dbReference type="PANTHER" id="PTHR42693">
    <property type="entry name" value="ARYLSULFATASE FAMILY MEMBER"/>
    <property type="match status" value="1"/>
</dbReference>
<comment type="similarity">
    <text evidence="1">Belongs to the sulfatase family.</text>
</comment>
<feature type="region of interest" description="Disordered" evidence="5">
    <location>
        <begin position="278"/>
        <end position="298"/>
    </location>
</feature>
<accession>A0A517YZY3</accession>
<dbReference type="Gene3D" id="3.30.1120.10">
    <property type="match status" value="1"/>
</dbReference>
<keyword evidence="4" id="KW-0106">Calcium</keyword>
<keyword evidence="8" id="KW-1185">Reference proteome</keyword>
<dbReference type="AlphaFoldDB" id="A0A517YZY3"/>
<keyword evidence="3 7" id="KW-0378">Hydrolase</keyword>
<dbReference type="EMBL" id="CP036275">
    <property type="protein sequence ID" value="QDU35743.1"/>
    <property type="molecule type" value="Genomic_DNA"/>
</dbReference>
<evidence type="ECO:0000313" key="8">
    <source>
        <dbReference type="Proteomes" id="UP000320496"/>
    </source>
</evidence>
<organism evidence="7 8">
    <name type="scientific">Maioricimonas rarisocia</name>
    <dbReference type="NCBI Taxonomy" id="2528026"/>
    <lineage>
        <taxon>Bacteria</taxon>
        <taxon>Pseudomonadati</taxon>
        <taxon>Planctomycetota</taxon>
        <taxon>Planctomycetia</taxon>
        <taxon>Planctomycetales</taxon>
        <taxon>Planctomycetaceae</taxon>
        <taxon>Maioricimonas</taxon>
    </lineage>
</organism>
<dbReference type="RefSeq" id="WP_197443944.1">
    <property type="nucleotide sequence ID" value="NZ_CP036275.1"/>
</dbReference>
<sequence length="467" mass="51766">MLLSIRTVARGLLLLVMLLPHPLSLASERPNLLLVVCDNLGYGDVGCFGSTLHRTPHLDQMAAEGMKLTHFYVSSGVCTPSRASIMTGSYPLRVGMHVSDLGHKVLQPVSPKGLHPNEVTIAEVLKEAGYATTIIGKWHLGDQPEFLPTRQGFDSYFGIPYSDDMTQREGKPWPPLPLMRNEEVVDAPVDRNLLTKRYTEEAIRYMEEHRDEPFFLYLPQAMPGSTRAPYASDAFRGKSQNGPWGDSIEELDWSMGEILAALKRLDLEENTLVIWTSDNGAPRRNPPQGSNKPLKGWGYDTSEGAMRVPGIVRWPGRVPEGVVCDELCTAMDLYPTFANLAGDEVPDDRVIDGRDIWPLLTGHPEAESPHEAFYYYDRGDLRAVRSGQWKLYLPTDARGGPDAPELYDLVGDIAEEQNVAGDHPDVVARLLALCEPARESIGDGDQTGREAREPGWVENVTPRAKAD</sequence>
<feature type="compositionally biased region" description="Basic and acidic residues" evidence="5">
    <location>
        <begin position="439"/>
        <end position="455"/>
    </location>
</feature>
<evidence type="ECO:0000256" key="2">
    <source>
        <dbReference type="ARBA" id="ARBA00022723"/>
    </source>
</evidence>
<keyword evidence="2" id="KW-0479">Metal-binding</keyword>
<dbReference type="InterPro" id="IPR000917">
    <property type="entry name" value="Sulfatase_N"/>
</dbReference>
<evidence type="ECO:0000256" key="3">
    <source>
        <dbReference type="ARBA" id="ARBA00022801"/>
    </source>
</evidence>
<dbReference type="GO" id="GO:0004065">
    <property type="term" value="F:arylsulfatase activity"/>
    <property type="evidence" value="ECO:0007669"/>
    <property type="project" value="UniProtKB-EC"/>
</dbReference>
<evidence type="ECO:0000256" key="5">
    <source>
        <dbReference type="SAM" id="MobiDB-lite"/>
    </source>
</evidence>
<dbReference type="EC" id="3.1.6.1" evidence="7"/>
<dbReference type="PROSITE" id="PS00149">
    <property type="entry name" value="SULFATASE_2"/>
    <property type="match status" value="1"/>
</dbReference>
<dbReference type="PANTHER" id="PTHR42693:SF53">
    <property type="entry name" value="ENDO-4-O-SULFATASE"/>
    <property type="match status" value="1"/>
</dbReference>
<dbReference type="InterPro" id="IPR050738">
    <property type="entry name" value="Sulfatase"/>
</dbReference>